<dbReference type="CDD" id="cd06170">
    <property type="entry name" value="LuxR_C_like"/>
    <property type="match status" value="1"/>
</dbReference>
<dbReference type="Pfam" id="PF00072">
    <property type="entry name" value="Response_reg"/>
    <property type="match status" value="1"/>
</dbReference>
<feature type="domain" description="Response regulatory" evidence="5">
    <location>
        <begin position="3"/>
        <end position="120"/>
    </location>
</feature>
<dbReference type="CDD" id="cd17535">
    <property type="entry name" value="REC_NarL-like"/>
    <property type="match status" value="1"/>
</dbReference>
<protein>
    <submittedName>
        <fullName evidence="6">Two component transcriptional regulator, LuxR family</fullName>
    </submittedName>
</protein>
<evidence type="ECO:0000259" key="4">
    <source>
        <dbReference type="PROSITE" id="PS50043"/>
    </source>
</evidence>
<dbReference type="SUPFAM" id="SSF52172">
    <property type="entry name" value="CheY-like"/>
    <property type="match status" value="1"/>
</dbReference>
<dbReference type="GO" id="GO:0006355">
    <property type="term" value="P:regulation of DNA-templated transcription"/>
    <property type="evidence" value="ECO:0007669"/>
    <property type="project" value="InterPro"/>
</dbReference>
<proteinExistence type="predicted"/>
<organism evidence="6 7">
    <name type="scientific">Devosia lucknowensis</name>
    <dbReference type="NCBI Taxonomy" id="1096929"/>
    <lineage>
        <taxon>Bacteria</taxon>
        <taxon>Pseudomonadati</taxon>
        <taxon>Pseudomonadota</taxon>
        <taxon>Alphaproteobacteria</taxon>
        <taxon>Hyphomicrobiales</taxon>
        <taxon>Devosiaceae</taxon>
        <taxon>Devosia</taxon>
    </lineage>
</organism>
<dbReference type="PROSITE" id="PS50110">
    <property type="entry name" value="RESPONSE_REGULATORY"/>
    <property type="match status" value="1"/>
</dbReference>
<dbReference type="InterPro" id="IPR000792">
    <property type="entry name" value="Tscrpt_reg_LuxR_C"/>
</dbReference>
<dbReference type="GO" id="GO:0003677">
    <property type="term" value="F:DNA binding"/>
    <property type="evidence" value="ECO:0007669"/>
    <property type="project" value="UniProtKB-KW"/>
</dbReference>
<dbReference type="Gene3D" id="3.40.50.2300">
    <property type="match status" value="1"/>
</dbReference>
<keyword evidence="1 3" id="KW-0597">Phosphoprotein</keyword>
<evidence type="ECO:0000256" key="3">
    <source>
        <dbReference type="PROSITE-ProRule" id="PRU00169"/>
    </source>
</evidence>
<accession>A0A1Y6ECX0</accession>
<dbReference type="Gene3D" id="1.10.10.10">
    <property type="entry name" value="Winged helix-like DNA-binding domain superfamily/Winged helix DNA-binding domain"/>
    <property type="match status" value="1"/>
</dbReference>
<evidence type="ECO:0000313" key="6">
    <source>
        <dbReference type="EMBL" id="SMQ58760.1"/>
    </source>
</evidence>
<dbReference type="SMART" id="SM00448">
    <property type="entry name" value="REC"/>
    <property type="match status" value="1"/>
</dbReference>
<dbReference type="InterPro" id="IPR036388">
    <property type="entry name" value="WH-like_DNA-bd_sf"/>
</dbReference>
<dbReference type="InterPro" id="IPR016032">
    <property type="entry name" value="Sig_transdc_resp-reg_C-effctor"/>
</dbReference>
<reference evidence="7" key="1">
    <citation type="submission" date="2017-04" db="EMBL/GenBank/DDBJ databases">
        <authorList>
            <person name="Varghese N."/>
            <person name="Submissions S."/>
        </authorList>
    </citation>
    <scope>NUCLEOTIDE SEQUENCE [LARGE SCALE GENOMIC DNA]</scope>
</reference>
<feature type="modified residue" description="4-aspartylphosphate" evidence="3">
    <location>
        <position position="55"/>
    </location>
</feature>
<dbReference type="InterPro" id="IPR001789">
    <property type="entry name" value="Sig_transdc_resp-reg_receiver"/>
</dbReference>
<dbReference type="SMART" id="SM00421">
    <property type="entry name" value="HTH_LUXR"/>
    <property type="match status" value="1"/>
</dbReference>
<dbReference type="EMBL" id="FXWK01000001">
    <property type="protein sequence ID" value="SMQ58760.1"/>
    <property type="molecule type" value="Genomic_DNA"/>
</dbReference>
<dbReference type="SUPFAM" id="SSF46894">
    <property type="entry name" value="C-terminal effector domain of the bipartite response regulators"/>
    <property type="match status" value="1"/>
</dbReference>
<dbReference type="PANTHER" id="PTHR43214">
    <property type="entry name" value="TWO-COMPONENT RESPONSE REGULATOR"/>
    <property type="match status" value="1"/>
</dbReference>
<dbReference type="AlphaFoldDB" id="A0A1Y6ECX0"/>
<dbReference type="Pfam" id="PF00196">
    <property type="entry name" value="GerE"/>
    <property type="match status" value="1"/>
</dbReference>
<evidence type="ECO:0000256" key="1">
    <source>
        <dbReference type="ARBA" id="ARBA00022553"/>
    </source>
</evidence>
<sequence length="195" mass="20829">MMRILVADDHAMFGEALHYLLKSIDPALEVRAVNSVAAALDAIVSDGAPDLVLLDYAMPDLDGLQGIDSIRAVDGTVRIAMLSGNTDPIVVRSALAKGVLGWIPKSLPPATLIHALRLMMAGQRFVPPELLETAPLMGLSEREGQVALLLAQGNPDKVIAERLGIEPATARVHVRRILKKSGAANRTQYAAMVRS</sequence>
<gene>
    <name evidence="6" type="ORF">SAMN06295905_0128</name>
</gene>
<name>A0A1Y6ECX0_9HYPH</name>
<dbReference type="InterPro" id="IPR039420">
    <property type="entry name" value="WalR-like"/>
</dbReference>
<evidence type="ECO:0000259" key="5">
    <source>
        <dbReference type="PROSITE" id="PS50110"/>
    </source>
</evidence>
<keyword evidence="7" id="KW-1185">Reference proteome</keyword>
<dbReference type="RefSeq" id="WP_086468632.1">
    <property type="nucleotide sequence ID" value="NZ_FXWK01000001.1"/>
</dbReference>
<evidence type="ECO:0000313" key="7">
    <source>
        <dbReference type="Proteomes" id="UP000194474"/>
    </source>
</evidence>
<evidence type="ECO:0000256" key="2">
    <source>
        <dbReference type="ARBA" id="ARBA00023125"/>
    </source>
</evidence>
<dbReference type="PANTHER" id="PTHR43214:SF44">
    <property type="entry name" value="TWO-COMPONENT RESPONSE REGULATOR"/>
    <property type="match status" value="1"/>
</dbReference>
<dbReference type="InterPro" id="IPR058245">
    <property type="entry name" value="NreC/VraR/RcsB-like_REC"/>
</dbReference>
<dbReference type="GO" id="GO:0000160">
    <property type="term" value="P:phosphorelay signal transduction system"/>
    <property type="evidence" value="ECO:0007669"/>
    <property type="project" value="InterPro"/>
</dbReference>
<dbReference type="Proteomes" id="UP000194474">
    <property type="component" value="Unassembled WGS sequence"/>
</dbReference>
<keyword evidence="2" id="KW-0238">DNA-binding</keyword>
<dbReference type="PROSITE" id="PS50043">
    <property type="entry name" value="HTH_LUXR_2"/>
    <property type="match status" value="1"/>
</dbReference>
<feature type="domain" description="HTH luxR-type" evidence="4">
    <location>
        <begin position="132"/>
        <end position="195"/>
    </location>
</feature>
<dbReference type="InterPro" id="IPR011006">
    <property type="entry name" value="CheY-like_superfamily"/>
</dbReference>
<dbReference type="PRINTS" id="PR00038">
    <property type="entry name" value="HTHLUXR"/>
</dbReference>
<dbReference type="OrthoDB" id="9808843at2"/>